<sequence>MEGPIASAVVIPDPEPSPPPAASPLTTTAHKRRQSSTSDDATKRPRLTIDDAPADRQNPTKEPKAPVPVRRERGRERRLFGAALGALSQNSATAAQKRRSEIEKRQLTQRKLDEEESEQRKAERAARRKAQRWREHQRFERDAMRIRHESLVSMAHFLWTETEPRLHYKPWETTAEEDDRIHDQIADAHETVRRETEDYEARQAQETQRERRASRGGVENGHAMDTDKRDDIDASEHLLASNRGANGNGAPPEDDDMKDDHHAETPADDVVMEGHAAEPQQSSLQTHNAAVDAITQDTIDEMGEEIVEATEDTVIY</sequence>
<evidence type="ECO:0000259" key="9">
    <source>
        <dbReference type="Pfam" id="PF04696"/>
    </source>
</evidence>
<dbReference type="GeneID" id="54413866"/>
<feature type="compositionally biased region" description="Basic and acidic residues" evidence="8">
    <location>
        <begin position="98"/>
        <end position="125"/>
    </location>
</feature>
<dbReference type="Pfam" id="PF04696">
    <property type="entry name" value="Pinin_SDK_memA"/>
    <property type="match status" value="1"/>
</dbReference>
<dbReference type="GO" id="GO:0008380">
    <property type="term" value="P:RNA splicing"/>
    <property type="evidence" value="ECO:0007669"/>
    <property type="project" value="UniProtKB-KW"/>
</dbReference>
<dbReference type="AlphaFoldDB" id="A0A6A6A370"/>
<dbReference type="Proteomes" id="UP000799771">
    <property type="component" value="Unassembled WGS sequence"/>
</dbReference>
<keyword evidence="3" id="KW-0507">mRNA processing</keyword>
<evidence type="ECO:0000256" key="3">
    <source>
        <dbReference type="ARBA" id="ARBA00022664"/>
    </source>
</evidence>
<evidence type="ECO:0000256" key="4">
    <source>
        <dbReference type="ARBA" id="ARBA00023015"/>
    </source>
</evidence>
<feature type="compositionally biased region" description="Basic and acidic residues" evidence="8">
    <location>
        <begin position="222"/>
        <end position="236"/>
    </location>
</feature>
<evidence type="ECO:0000313" key="11">
    <source>
        <dbReference type="Proteomes" id="UP000799771"/>
    </source>
</evidence>
<reference evidence="10" key="1">
    <citation type="journal article" date="2020" name="Stud. Mycol.">
        <title>101 Dothideomycetes genomes: a test case for predicting lifestyles and emergence of pathogens.</title>
        <authorList>
            <person name="Haridas S."/>
            <person name="Albert R."/>
            <person name="Binder M."/>
            <person name="Bloem J."/>
            <person name="Labutti K."/>
            <person name="Salamov A."/>
            <person name="Andreopoulos B."/>
            <person name="Baker S."/>
            <person name="Barry K."/>
            <person name="Bills G."/>
            <person name="Bluhm B."/>
            <person name="Cannon C."/>
            <person name="Castanera R."/>
            <person name="Culley D."/>
            <person name="Daum C."/>
            <person name="Ezra D."/>
            <person name="Gonzalez J."/>
            <person name="Henrissat B."/>
            <person name="Kuo A."/>
            <person name="Liang C."/>
            <person name="Lipzen A."/>
            <person name="Lutzoni F."/>
            <person name="Magnuson J."/>
            <person name="Mondo S."/>
            <person name="Nolan M."/>
            <person name="Ohm R."/>
            <person name="Pangilinan J."/>
            <person name="Park H.-J."/>
            <person name="Ramirez L."/>
            <person name="Alfaro M."/>
            <person name="Sun H."/>
            <person name="Tritt A."/>
            <person name="Yoshinaga Y."/>
            <person name="Zwiers L.-H."/>
            <person name="Turgeon B."/>
            <person name="Goodwin S."/>
            <person name="Spatafora J."/>
            <person name="Crous P."/>
            <person name="Grigoriev I."/>
        </authorList>
    </citation>
    <scope>NUCLEOTIDE SEQUENCE</scope>
    <source>
        <strain evidence="10">CBS 119687</strain>
    </source>
</reference>
<evidence type="ECO:0000313" key="10">
    <source>
        <dbReference type="EMBL" id="KAF2125996.1"/>
    </source>
</evidence>
<dbReference type="EMBL" id="ML977514">
    <property type="protein sequence ID" value="KAF2125996.1"/>
    <property type="molecule type" value="Genomic_DNA"/>
</dbReference>
<proteinExistence type="inferred from homology"/>
<dbReference type="PANTHER" id="PTHR12707">
    <property type="entry name" value="PINN"/>
    <property type="match status" value="1"/>
</dbReference>
<dbReference type="InterPro" id="IPR039853">
    <property type="entry name" value="Pinin"/>
</dbReference>
<keyword evidence="6" id="KW-0508">mRNA splicing</keyword>
<comment type="similarity">
    <text evidence="2">Belongs to the pinin family.</text>
</comment>
<dbReference type="GO" id="GO:0071013">
    <property type="term" value="C:catalytic step 2 spliceosome"/>
    <property type="evidence" value="ECO:0007669"/>
    <property type="project" value="TreeGrafter"/>
</dbReference>
<gene>
    <name evidence="10" type="ORF">P153DRAFT_83038</name>
</gene>
<feature type="compositionally biased region" description="Polar residues" evidence="8">
    <location>
        <begin position="279"/>
        <end position="288"/>
    </location>
</feature>
<feature type="domain" description="Pinin/SDK/MemA protein" evidence="9">
    <location>
        <begin position="71"/>
        <end position="185"/>
    </location>
</feature>
<organism evidence="10 11">
    <name type="scientific">Dothidotthia symphoricarpi CBS 119687</name>
    <dbReference type="NCBI Taxonomy" id="1392245"/>
    <lineage>
        <taxon>Eukaryota</taxon>
        <taxon>Fungi</taxon>
        <taxon>Dikarya</taxon>
        <taxon>Ascomycota</taxon>
        <taxon>Pezizomycotina</taxon>
        <taxon>Dothideomycetes</taxon>
        <taxon>Pleosporomycetidae</taxon>
        <taxon>Pleosporales</taxon>
        <taxon>Dothidotthiaceae</taxon>
        <taxon>Dothidotthia</taxon>
    </lineage>
</organism>
<feature type="region of interest" description="Disordered" evidence="8">
    <location>
        <begin position="191"/>
        <end position="289"/>
    </location>
</feature>
<protein>
    <recommendedName>
        <fullName evidence="9">Pinin/SDK/MemA protein domain-containing protein</fullName>
    </recommendedName>
</protein>
<dbReference type="GO" id="GO:0006397">
    <property type="term" value="P:mRNA processing"/>
    <property type="evidence" value="ECO:0007669"/>
    <property type="project" value="UniProtKB-KW"/>
</dbReference>
<feature type="compositionally biased region" description="Basic and acidic residues" evidence="8">
    <location>
        <begin position="191"/>
        <end position="213"/>
    </location>
</feature>
<feature type="compositionally biased region" description="Basic and acidic residues" evidence="8">
    <location>
        <begin position="58"/>
        <end position="79"/>
    </location>
</feature>
<dbReference type="OrthoDB" id="330772at2759"/>
<evidence type="ECO:0000256" key="7">
    <source>
        <dbReference type="ARBA" id="ARBA00023242"/>
    </source>
</evidence>
<evidence type="ECO:0000256" key="2">
    <source>
        <dbReference type="ARBA" id="ARBA00010386"/>
    </source>
</evidence>
<keyword evidence="11" id="KW-1185">Reference proteome</keyword>
<feature type="compositionally biased region" description="Pro residues" evidence="8">
    <location>
        <begin position="13"/>
        <end position="22"/>
    </location>
</feature>
<keyword evidence="4" id="KW-0805">Transcription regulation</keyword>
<dbReference type="RefSeq" id="XP_033520388.1">
    <property type="nucleotide sequence ID" value="XM_033673434.1"/>
</dbReference>
<dbReference type="InterPro" id="IPR006786">
    <property type="entry name" value="Pinin_SDK_MemA"/>
</dbReference>
<name>A0A6A6A370_9PLEO</name>
<keyword evidence="5" id="KW-0804">Transcription</keyword>
<comment type="subcellular location">
    <subcellularLocation>
        <location evidence="1">Nucleus</location>
    </subcellularLocation>
</comment>
<dbReference type="PANTHER" id="PTHR12707:SF0">
    <property type="entry name" value="PININ"/>
    <property type="match status" value="1"/>
</dbReference>
<feature type="region of interest" description="Disordered" evidence="8">
    <location>
        <begin position="1"/>
        <end position="137"/>
    </location>
</feature>
<evidence type="ECO:0000256" key="5">
    <source>
        <dbReference type="ARBA" id="ARBA00023163"/>
    </source>
</evidence>
<keyword evidence="7" id="KW-0539">Nucleus</keyword>
<accession>A0A6A6A370</accession>
<evidence type="ECO:0000256" key="8">
    <source>
        <dbReference type="SAM" id="MobiDB-lite"/>
    </source>
</evidence>
<feature type="compositionally biased region" description="Basic and acidic residues" evidence="8">
    <location>
        <begin position="40"/>
        <end position="49"/>
    </location>
</feature>
<evidence type="ECO:0000256" key="1">
    <source>
        <dbReference type="ARBA" id="ARBA00004123"/>
    </source>
</evidence>
<evidence type="ECO:0000256" key="6">
    <source>
        <dbReference type="ARBA" id="ARBA00023187"/>
    </source>
</evidence>